<evidence type="ECO:0000313" key="9">
    <source>
        <dbReference type="EMBL" id="OGM12354.1"/>
    </source>
</evidence>
<dbReference type="CDD" id="cd01428">
    <property type="entry name" value="ADK"/>
    <property type="match status" value="1"/>
</dbReference>
<evidence type="ECO:0000256" key="3">
    <source>
        <dbReference type="ARBA" id="ARBA00022741"/>
    </source>
</evidence>
<dbReference type="PRINTS" id="PR00094">
    <property type="entry name" value="ADENYLTKNASE"/>
</dbReference>
<feature type="binding site" evidence="5">
    <location>
        <position position="147"/>
    </location>
    <ligand>
        <name>Zn(2+)</name>
        <dbReference type="ChEBI" id="CHEBI:29105"/>
        <note>structural</note>
    </ligand>
</feature>
<dbReference type="SUPFAM" id="SSF57774">
    <property type="entry name" value="Microbial and mitochondrial ADK, insert 'zinc finger' domain"/>
    <property type="match status" value="1"/>
</dbReference>
<keyword evidence="1 5" id="KW-0808">Transferase</keyword>
<dbReference type="GO" id="GO:0005524">
    <property type="term" value="F:ATP binding"/>
    <property type="evidence" value="ECO:0007669"/>
    <property type="project" value="UniProtKB-UniRule"/>
</dbReference>
<feature type="region of interest" description="LID" evidence="5">
    <location>
        <begin position="123"/>
        <end position="160"/>
    </location>
</feature>
<comment type="catalytic activity">
    <reaction evidence="5 7">
        <text>AMP + ATP = 2 ADP</text>
        <dbReference type="Rhea" id="RHEA:12973"/>
        <dbReference type="ChEBI" id="CHEBI:30616"/>
        <dbReference type="ChEBI" id="CHEBI:456215"/>
        <dbReference type="ChEBI" id="CHEBI:456216"/>
        <dbReference type="EC" id="2.7.4.3"/>
    </reaction>
</comment>
<sequence length="216" mass="24460">MNLILLGPPGSGKGTQGKILAKKYNLFYFEAGDFARELAQKDPRIKNIIEKGNLIPEKEMTQYVDKLLEEKKPAGKNILFDGYPRFVSQYKDLANWLSKRQAKIDKAIFLDISDDIVVNRLSSRRICAECSASYNLITNPPLQENKCDKCQGNLIQRSDDTPLSIKERLAEYRINVEPLIEYLKSQGTLLRVSGESSIADITEDIIKEFDKEGLNA</sequence>
<evidence type="ECO:0000256" key="6">
    <source>
        <dbReference type="RuleBase" id="RU003330"/>
    </source>
</evidence>
<dbReference type="Pfam" id="PF00406">
    <property type="entry name" value="ADK"/>
    <property type="match status" value="1"/>
</dbReference>
<keyword evidence="4 5" id="KW-0418">Kinase</keyword>
<dbReference type="GO" id="GO:0005737">
    <property type="term" value="C:cytoplasm"/>
    <property type="evidence" value="ECO:0007669"/>
    <property type="project" value="UniProtKB-SubCell"/>
</dbReference>
<dbReference type="AlphaFoldDB" id="A0A1F7XBE1"/>
<dbReference type="EC" id="2.7.4.3" evidence="5 7"/>
<feature type="domain" description="Adenylate kinase active site lid" evidence="8">
    <location>
        <begin position="124"/>
        <end position="159"/>
    </location>
</feature>
<dbReference type="InterPro" id="IPR036193">
    <property type="entry name" value="ADK_active_lid_dom_sf"/>
</dbReference>
<evidence type="ECO:0000256" key="1">
    <source>
        <dbReference type="ARBA" id="ARBA00022679"/>
    </source>
</evidence>
<dbReference type="PROSITE" id="PS00113">
    <property type="entry name" value="ADENYLATE_KINASE"/>
    <property type="match status" value="1"/>
</dbReference>
<comment type="function">
    <text evidence="5">Catalyzes the reversible transfer of the terminal phosphate group between ATP and AMP. Plays an important role in cellular energy homeostasis and in adenine nucleotide metabolism.</text>
</comment>
<dbReference type="Proteomes" id="UP000178533">
    <property type="component" value="Unassembled WGS sequence"/>
</dbReference>
<dbReference type="STRING" id="1802481.A2W13_01785"/>
<dbReference type="EMBL" id="MGFT01000003">
    <property type="protein sequence ID" value="OGM12354.1"/>
    <property type="molecule type" value="Genomic_DNA"/>
</dbReference>
<dbReference type="InterPro" id="IPR007862">
    <property type="entry name" value="Adenylate_kinase_lid-dom"/>
</dbReference>
<dbReference type="InterPro" id="IPR033690">
    <property type="entry name" value="Adenylat_kinase_CS"/>
</dbReference>
<keyword evidence="5 7" id="KW-0067">ATP-binding</keyword>
<keyword evidence="3 5" id="KW-0547">Nucleotide-binding</keyword>
<proteinExistence type="inferred from homology"/>
<comment type="caution">
    <text evidence="9">The sequence shown here is derived from an EMBL/GenBank/DDBJ whole genome shotgun (WGS) entry which is preliminary data.</text>
</comment>
<keyword evidence="5" id="KW-0862">Zinc</keyword>
<evidence type="ECO:0000313" key="10">
    <source>
        <dbReference type="Proteomes" id="UP000178533"/>
    </source>
</evidence>
<feature type="binding site" evidence="5">
    <location>
        <position position="127"/>
    </location>
    <ligand>
        <name>Zn(2+)</name>
        <dbReference type="ChEBI" id="CHEBI:29105"/>
        <note>structural</note>
    </ligand>
</feature>
<accession>A0A1F7XBE1</accession>
<dbReference type="GO" id="GO:0044209">
    <property type="term" value="P:AMP salvage"/>
    <property type="evidence" value="ECO:0007669"/>
    <property type="project" value="UniProtKB-UniRule"/>
</dbReference>
<evidence type="ECO:0000256" key="7">
    <source>
        <dbReference type="RuleBase" id="RU003331"/>
    </source>
</evidence>
<protein>
    <recommendedName>
        <fullName evidence="5 7">Adenylate kinase</fullName>
        <shortName evidence="5">AK</shortName>
        <ecNumber evidence="5 7">2.7.4.3</ecNumber>
    </recommendedName>
    <alternativeName>
        <fullName evidence="5">ATP-AMP transphosphorylase</fullName>
    </alternativeName>
    <alternativeName>
        <fullName evidence="5">ATP:AMP phosphotransferase</fullName>
    </alternativeName>
    <alternativeName>
        <fullName evidence="5">Adenylate monophosphate kinase</fullName>
    </alternativeName>
</protein>
<dbReference type="Pfam" id="PF05191">
    <property type="entry name" value="ADK_lid"/>
    <property type="match status" value="1"/>
</dbReference>
<dbReference type="HAMAP" id="MF_00235">
    <property type="entry name" value="Adenylate_kinase_Adk"/>
    <property type="match status" value="1"/>
</dbReference>
<organism evidence="9 10">
    <name type="scientific">Candidatus Woesebacteria bacterium RBG_16_36_11</name>
    <dbReference type="NCBI Taxonomy" id="1802481"/>
    <lineage>
        <taxon>Bacteria</taxon>
        <taxon>Candidatus Woeseibacteriota</taxon>
    </lineage>
</organism>
<dbReference type="InterPro" id="IPR000850">
    <property type="entry name" value="Adenylat/UMP-CMP_kin"/>
</dbReference>
<feature type="binding site" evidence="5">
    <location>
        <position position="36"/>
    </location>
    <ligand>
        <name>AMP</name>
        <dbReference type="ChEBI" id="CHEBI:456215"/>
    </ligand>
</feature>
<keyword evidence="5" id="KW-0479">Metal-binding</keyword>
<comment type="subunit">
    <text evidence="5 7">Monomer.</text>
</comment>
<comment type="subcellular location">
    <subcellularLocation>
        <location evidence="5 7">Cytoplasm</location>
    </subcellularLocation>
</comment>
<feature type="binding site" evidence="5">
    <location>
        <position position="89"/>
    </location>
    <ligand>
        <name>AMP</name>
        <dbReference type="ChEBI" id="CHEBI:456215"/>
    </ligand>
</feature>
<keyword evidence="2 5" id="KW-0545">Nucleotide biosynthesis</keyword>
<feature type="binding site" evidence="5">
    <location>
        <position position="130"/>
    </location>
    <ligand>
        <name>Zn(2+)</name>
        <dbReference type="ChEBI" id="CHEBI:29105"/>
        <note>structural</note>
    </ligand>
</feature>
<feature type="binding site" evidence="5">
    <location>
        <position position="168"/>
    </location>
    <ligand>
        <name>AMP</name>
        <dbReference type="ChEBI" id="CHEBI:456215"/>
    </ligand>
</feature>
<dbReference type="Gene3D" id="3.40.50.300">
    <property type="entry name" value="P-loop containing nucleotide triphosphate hydrolases"/>
    <property type="match status" value="1"/>
</dbReference>
<evidence type="ECO:0000259" key="8">
    <source>
        <dbReference type="Pfam" id="PF05191"/>
    </source>
</evidence>
<dbReference type="InterPro" id="IPR006259">
    <property type="entry name" value="Adenyl_kin_sub"/>
</dbReference>
<feature type="binding site" evidence="5">
    <location>
        <begin position="82"/>
        <end position="85"/>
    </location>
    <ligand>
        <name>AMP</name>
        <dbReference type="ChEBI" id="CHEBI:456215"/>
    </ligand>
</feature>
<feature type="binding site" evidence="5">
    <location>
        <begin position="133"/>
        <end position="134"/>
    </location>
    <ligand>
        <name>ATP</name>
        <dbReference type="ChEBI" id="CHEBI:30616"/>
    </ligand>
</feature>
<evidence type="ECO:0000256" key="2">
    <source>
        <dbReference type="ARBA" id="ARBA00022727"/>
    </source>
</evidence>
<comment type="domain">
    <text evidence="5">Consists of three domains, a large central CORE domain and two small peripheral domains, NMPbind and LID, which undergo movements during catalysis. The LID domain closes over the site of phosphoryl transfer upon ATP binding. Assembling and dissambling the active center during each catalytic cycle provides an effective means to prevent ATP hydrolysis. Some bacteria have evolved a zinc-coordinating structure that stabilizes the LID domain.</text>
</comment>
<feature type="binding site" evidence="5">
    <location>
        <position position="196"/>
    </location>
    <ligand>
        <name>ATP</name>
        <dbReference type="ChEBI" id="CHEBI:30616"/>
    </ligand>
</feature>
<dbReference type="UniPathway" id="UPA00588">
    <property type="reaction ID" value="UER00649"/>
</dbReference>
<dbReference type="NCBIfam" id="TIGR01351">
    <property type="entry name" value="adk"/>
    <property type="match status" value="1"/>
</dbReference>
<evidence type="ECO:0000256" key="4">
    <source>
        <dbReference type="ARBA" id="ARBA00022777"/>
    </source>
</evidence>
<gene>
    <name evidence="5" type="primary">adk</name>
    <name evidence="9" type="ORF">A2W13_01785</name>
</gene>
<keyword evidence="5" id="KW-0963">Cytoplasm</keyword>
<name>A0A1F7XBE1_9BACT</name>
<evidence type="ECO:0000256" key="5">
    <source>
        <dbReference type="HAMAP-Rule" id="MF_00235"/>
    </source>
</evidence>
<feature type="binding site" evidence="5">
    <location>
        <begin position="53"/>
        <end position="55"/>
    </location>
    <ligand>
        <name>AMP</name>
        <dbReference type="ChEBI" id="CHEBI:456215"/>
    </ligand>
</feature>
<dbReference type="PANTHER" id="PTHR23359">
    <property type="entry name" value="NUCLEOTIDE KINASE"/>
    <property type="match status" value="1"/>
</dbReference>
<dbReference type="GO" id="GO:0004017">
    <property type="term" value="F:AMP kinase activity"/>
    <property type="evidence" value="ECO:0007669"/>
    <property type="project" value="UniProtKB-UniRule"/>
</dbReference>
<comment type="caution">
    <text evidence="5">Lacks conserved residue(s) required for the propagation of feature annotation.</text>
</comment>
<dbReference type="GO" id="GO:0008270">
    <property type="term" value="F:zinc ion binding"/>
    <property type="evidence" value="ECO:0007669"/>
    <property type="project" value="UniProtKB-UniRule"/>
</dbReference>
<feature type="binding site" evidence="5">
    <location>
        <begin position="10"/>
        <end position="15"/>
    </location>
    <ligand>
        <name>ATP</name>
        <dbReference type="ChEBI" id="CHEBI:30616"/>
    </ligand>
</feature>
<feature type="binding site" evidence="5">
    <location>
        <position position="157"/>
    </location>
    <ligand>
        <name>AMP</name>
        <dbReference type="ChEBI" id="CHEBI:456215"/>
    </ligand>
</feature>
<feature type="binding site" evidence="5">
    <location>
        <position position="124"/>
    </location>
    <ligand>
        <name>ATP</name>
        <dbReference type="ChEBI" id="CHEBI:30616"/>
    </ligand>
</feature>
<feature type="binding site" evidence="5">
    <location>
        <position position="150"/>
    </location>
    <ligand>
        <name>Zn(2+)</name>
        <dbReference type="ChEBI" id="CHEBI:29105"/>
        <note>structural</note>
    </ligand>
</feature>
<reference evidence="9 10" key="1">
    <citation type="journal article" date="2016" name="Nat. Commun.">
        <title>Thousands of microbial genomes shed light on interconnected biogeochemical processes in an aquifer system.</title>
        <authorList>
            <person name="Anantharaman K."/>
            <person name="Brown C.T."/>
            <person name="Hug L.A."/>
            <person name="Sharon I."/>
            <person name="Castelle C.J."/>
            <person name="Probst A.J."/>
            <person name="Thomas B.C."/>
            <person name="Singh A."/>
            <person name="Wilkins M.J."/>
            <person name="Karaoz U."/>
            <person name="Brodie E.L."/>
            <person name="Williams K.H."/>
            <person name="Hubbard S.S."/>
            <person name="Banfield J.F."/>
        </authorList>
    </citation>
    <scope>NUCLEOTIDE SEQUENCE [LARGE SCALE GENOMIC DNA]</scope>
</reference>
<dbReference type="SUPFAM" id="SSF52540">
    <property type="entry name" value="P-loop containing nucleoside triphosphate hydrolases"/>
    <property type="match status" value="1"/>
</dbReference>
<comment type="similarity">
    <text evidence="5 6">Belongs to the adenylate kinase family.</text>
</comment>
<comment type="pathway">
    <text evidence="5">Purine metabolism; AMP biosynthesis via salvage pathway; AMP from ADP: step 1/1.</text>
</comment>
<dbReference type="InterPro" id="IPR027417">
    <property type="entry name" value="P-loop_NTPase"/>
</dbReference>